<dbReference type="PANTHER" id="PTHR30151:SF0">
    <property type="entry name" value="ABC TRANSPORTER PERMEASE PROTEIN MJ0413-RELATED"/>
    <property type="match status" value="1"/>
</dbReference>
<dbReference type="Proteomes" id="UP000181980">
    <property type="component" value="Unassembled WGS sequence"/>
</dbReference>
<feature type="transmembrane region" description="Helical" evidence="7">
    <location>
        <begin position="18"/>
        <end position="38"/>
    </location>
</feature>
<dbReference type="PROSITE" id="PS50928">
    <property type="entry name" value="ABC_TM1"/>
    <property type="match status" value="1"/>
</dbReference>
<gene>
    <name evidence="9" type="ORF">SAMN04488561_5044</name>
</gene>
<dbReference type="STRING" id="561176.SAMN04488561_5044"/>
<keyword evidence="5 7" id="KW-1133">Transmembrane helix</keyword>
<comment type="subcellular location">
    <subcellularLocation>
        <location evidence="1 7">Cell membrane</location>
        <topology evidence="1 7">Multi-pass membrane protein</topology>
    </subcellularLocation>
</comment>
<feature type="transmembrane region" description="Helical" evidence="7">
    <location>
        <begin position="109"/>
        <end position="129"/>
    </location>
</feature>
<dbReference type="InterPro" id="IPR000515">
    <property type="entry name" value="MetI-like"/>
</dbReference>
<evidence type="ECO:0000313" key="9">
    <source>
        <dbReference type="EMBL" id="SEF15687.1"/>
    </source>
</evidence>
<dbReference type="AlphaFoldDB" id="A0A1H5PRR8"/>
<keyword evidence="10" id="KW-1185">Reference proteome</keyword>
<keyword evidence="3" id="KW-1003">Cell membrane</keyword>
<accession>A0A1H5PRR8</accession>
<feature type="transmembrane region" description="Helical" evidence="7">
    <location>
        <begin position="136"/>
        <end position="155"/>
    </location>
</feature>
<dbReference type="EMBL" id="FNUC01000004">
    <property type="protein sequence ID" value="SEF15687.1"/>
    <property type="molecule type" value="Genomic_DNA"/>
</dbReference>
<evidence type="ECO:0000313" key="10">
    <source>
        <dbReference type="Proteomes" id="UP000181980"/>
    </source>
</evidence>
<dbReference type="PANTHER" id="PTHR30151">
    <property type="entry name" value="ALKANE SULFONATE ABC TRANSPORTER-RELATED, MEMBRANE SUBUNIT"/>
    <property type="match status" value="1"/>
</dbReference>
<dbReference type="OrthoDB" id="3260236at2"/>
<dbReference type="GO" id="GO:0055085">
    <property type="term" value="P:transmembrane transport"/>
    <property type="evidence" value="ECO:0007669"/>
    <property type="project" value="InterPro"/>
</dbReference>
<evidence type="ECO:0000256" key="2">
    <source>
        <dbReference type="ARBA" id="ARBA00022448"/>
    </source>
</evidence>
<feature type="transmembrane region" description="Helical" evidence="7">
    <location>
        <begin position="78"/>
        <end position="97"/>
    </location>
</feature>
<dbReference type="RefSeq" id="WP_069109135.1">
    <property type="nucleotide sequence ID" value="NZ_FNUC01000004.1"/>
</dbReference>
<dbReference type="InterPro" id="IPR035906">
    <property type="entry name" value="MetI-like_sf"/>
</dbReference>
<feature type="domain" description="ABC transmembrane type-1" evidence="8">
    <location>
        <begin position="70"/>
        <end position="250"/>
    </location>
</feature>
<reference evidence="10" key="1">
    <citation type="submission" date="2016-10" db="EMBL/GenBank/DDBJ databases">
        <authorList>
            <person name="Varghese N."/>
            <person name="Submissions S."/>
        </authorList>
    </citation>
    <scope>NUCLEOTIDE SEQUENCE [LARGE SCALE GENOMIC DNA]</scope>
    <source>
        <strain evidence="10">DSM 45237</strain>
    </source>
</reference>
<evidence type="ECO:0000259" key="8">
    <source>
        <dbReference type="PROSITE" id="PS50928"/>
    </source>
</evidence>
<feature type="transmembrane region" description="Helical" evidence="7">
    <location>
        <begin position="229"/>
        <end position="251"/>
    </location>
</feature>
<sequence>MASTTKPAAARIDPTGPILMWTLRITSVIALLAAWEWYGRKPESFTIAPVTEVATAMWDGFASGDFGRALAGTMLTMVVGYVIAAVIGVGVGLWIGVSRYAQNTIEPLVHAGYATPVSLLIPILGIYTGLELRGRIILVVLWCVFEILVNTSTGIKEVPPALIDVGKSFNASKFDLYRKVVLPAARPYIFLGLKIGVGRAIRGAVTAELLLSAANLGRVLLGAQSTFDIPTLLAGIVLTMLLGLVLMRLASFVERRSLAYRTA</sequence>
<evidence type="ECO:0000256" key="1">
    <source>
        <dbReference type="ARBA" id="ARBA00004651"/>
    </source>
</evidence>
<protein>
    <submittedName>
        <fullName evidence="9">NitT/TauT family transport system permease protein</fullName>
    </submittedName>
</protein>
<name>A0A1H5PRR8_9ACTN</name>
<keyword evidence="6 7" id="KW-0472">Membrane</keyword>
<dbReference type="SUPFAM" id="SSF161098">
    <property type="entry name" value="MetI-like"/>
    <property type="match status" value="1"/>
</dbReference>
<organism evidence="9 10">
    <name type="scientific">Jiangella alba</name>
    <dbReference type="NCBI Taxonomy" id="561176"/>
    <lineage>
        <taxon>Bacteria</taxon>
        <taxon>Bacillati</taxon>
        <taxon>Actinomycetota</taxon>
        <taxon>Actinomycetes</taxon>
        <taxon>Jiangellales</taxon>
        <taxon>Jiangellaceae</taxon>
        <taxon>Jiangella</taxon>
    </lineage>
</organism>
<evidence type="ECO:0000256" key="3">
    <source>
        <dbReference type="ARBA" id="ARBA00022475"/>
    </source>
</evidence>
<evidence type="ECO:0000256" key="6">
    <source>
        <dbReference type="ARBA" id="ARBA00023136"/>
    </source>
</evidence>
<dbReference type="Pfam" id="PF00528">
    <property type="entry name" value="BPD_transp_1"/>
    <property type="match status" value="1"/>
</dbReference>
<proteinExistence type="inferred from homology"/>
<evidence type="ECO:0000256" key="5">
    <source>
        <dbReference type="ARBA" id="ARBA00022989"/>
    </source>
</evidence>
<dbReference type="Gene3D" id="1.10.3720.10">
    <property type="entry name" value="MetI-like"/>
    <property type="match status" value="1"/>
</dbReference>
<comment type="similarity">
    <text evidence="7">Belongs to the binding-protein-dependent transport system permease family.</text>
</comment>
<dbReference type="GO" id="GO:0005886">
    <property type="term" value="C:plasma membrane"/>
    <property type="evidence" value="ECO:0007669"/>
    <property type="project" value="UniProtKB-SubCell"/>
</dbReference>
<evidence type="ECO:0000256" key="4">
    <source>
        <dbReference type="ARBA" id="ARBA00022692"/>
    </source>
</evidence>
<keyword evidence="2 7" id="KW-0813">Transport</keyword>
<evidence type="ECO:0000256" key="7">
    <source>
        <dbReference type="RuleBase" id="RU363032"/>
    </source>
</evidence>
<keyword evidence="4 7" id="KW-0812">Transmembrane</keyword>
<dbReference type="CDD" id="cd06261">
    <property type="entry name" value="TM_PBP2"/>
    <property type="match status" value="1"/>
</dbReference>